<sequence>MQQVRINITDPLTAPQMFFLQKSLELLHRDTIDTYRLRINNPRTLLRELSQVLVLIKQGSIKELYAAELINEALVLFKEEEELNFISISKKYLLSLIGSNKWDKDKLYYVANVLVNENTGYADELFQNISREIARVEALPNFVYQEYDKLNRLIGYFYIELKSMGYSKEYLHRFLRSIFSPRVAHQNFGQPFDIVRTLIAREKEEFSVYAALKLPMSLAPEDISSEDFEFISYTDIDAIADATNRQFKTFVRQNSEYSFFKITIQCTDYLSAGYVARGILQTKLDLLFMGLSSDEITVNKKCFVVGTTFPQRGNNQYFNYQLDGRFISNITTYNAFLEKLNDMNSRPVDNVSLSKLQAGLRYLRLGSYSDELEGKLLNYWIAIEYLFSANTGGDKVARLVEYYTKIHSLSYAVKIFQYIHKSVQSLELDTVLTHYNQNDLDYLINPLSIIELSSEVVRFPLFVYRLQTLNARFQDHNRIKSELERHGNNLRRNLLRIYRVRNEIVHNAAKDTNIIEITSHIRYYLTFIINGFLDFIINHPLDADQDGKLSIDDYFMISGIRLDSLINSNSATISDLLDFQNPLEYLS</sequence>
<dbReference type="RefSeq" id="WP_079645889.1">
    <property type="nucleotide sequence ID" value="NZ_FUZF01000030.1"/>
</dbReference>
<dbReference type="Proteomes" id="UP000190150">
    <property type="component" value="Unassembled WGS sequence"/>
</dbReference>
<evidence type="ECO:0000313" key="2">
    <source>
        <dbReference type="Proteomes" id="UP000190150"/>
    </source>
</evidence>
<organism evidence="1 2">
    <name type="scientific">Sphingobacterium nematocida</name>
    <dbReference type="NCBI Taxonomy" id="1513896"/>
    <lineage>
        <taxon>Bacteria</taxon>
        <taxon>Pseudomonadati</taxon>
        <taxon>Bacteroidota</taxon>
        <taxon>Sphingobacteriia</taxon>
        <taxon>Sphingobacteriales</taxon>
        <taxon>Sphingobacteriaceae</taxon>
        <taxon>Sphingobacterium</taxon>
    </lineage>
</organism>
<dbReference type="EMBL" id="FUZF01000030">
    <property type="protein sequence ID" value="SKC10611.1"/>
    <property type="molecule type" value="Genomic_DNA"/>
</dbReference>
<name>A0A1T5GQF9_9SPHI</name>
<protein>
    <recommendedName>
        <fullName evidence="3">Apea-like HEPN domain-containing protein</fullName>
    </recommendedName>
</protein>
<proteinExistence type="predicted"/>
<dbReference type="InterPro" id="IPR018247">
    <property type="entry name" value="EF_Hand_1_Ca_BS"/>
</dbReference>
<accession>A0A1T5GQF9</accession>
<keyword evidence="2" id="KW-1185">Reference proteome</keyword>
<dbReference type="AlphaFoldDB" id="A0A1T5GQF9"/>
<evidence type="ECO:0000313" key="1">
    <source>
        <dbReference type="EMBL" id="SKC10611.1"/>
    </source>
</evidence>
<dbReference type="OrthoDB" id="6626310at2"/>
<dbReference type="PROSITE" id="PS00018">
    <property type="entry name" value="EF_HAND_1"/>
    <property type="match status" value="1"/>
</dbReference>
<reference evidence="2" key="1">
    <citation type="submission" date="2017-02" db="EMBL/GenBank/DDBJ databases">
        <authorList>
            <person name="Varghese N."/>
            <person name="Submissions S."/>
        </authorList>
    </citation>
    <scope>NUCLEOTIDE SEQUENCE [LARGE SCALE GENOMIC DNA]</scope>
    <source>
        <strain evidence="2">DSM 24091</strain>
    </source>
</reference>
<evidence type="ECO:0008006" key="3">
    <source>
        <dbReference type="Google" id="ProtNLM"/>
    </source>
</evidence>
<gene>
    <name evidence="1" type="ORF">SAMN05660841_04266</name>
</gene>